<proteinExistence type="predicted"/>
<keyword evidence="3" id="KW-1185">Reference proteome</keyword>
<reference evidence="2" key="1">
    <citation type="submission" date="2020-08" db="EMBL/GenBank/DDBJ databases">
        <title>Ramlibacter sp. USB13 16S ribosomal RNA gene genome sequencing and assembly.</title>
        <authorList>
            <person name="Kang M."/>
        </authorList>
    </citation>
    <scope>NUCLEOTIDE SEQUENCE</scope>
    <source>
        <strain evidence="2">USB13</strain>
    </source>
</reference>
<evidence type="ECO:0000256" key="1">
    <source>
        <dbReference type="SAM" id="Phobius"/>
    </source>
</evidence>
<evidence type="ECO:0008006" key="4">
    <source>
        <dbReference type="Google" id="ProtNLM"/>
    </source>
</evidence>
<keyword evidence="1" id="KW-1133">Transmembrane helix</keyword>
<keyword evidence="1" id="KW-0472">Membrane</keyword>
<name>A0A923SC76_9BURK</name>
<gene>
    <name evidence="2" type="ORF">H8N03_13385</name>
</gene>
<dbReference type="AlphaFoldDB" id="A0A923SC76"/>
<dbReference type="Proteomes" id="UP000608513">
    <property type="component" value="Unassembled WGS sequence"/>
</dbReference>
<organism evidence="2 3">
    <name type="scientific">Ramlibacter cellulosilyticus</name>
    <dbReference type="NCBI Taxonomy" id="2764187"/>
    <lineage>
        <taxon>Bacteria</taxon>
        <taxon>Pseudomonadati</taxon>
        <taxon>Pseudomonadota</taxon>
        <taxon>Betaproteobacteria</taxon>
        <taxon>Burkholderiales</taxon>
        <taxon>Comamonadaceae</taxon>
        <taxon>Ramlibacter</taxon>
    </lineage>
</organism>
<evidence type="ECO:0000313" key="3">
    <source>
        <dbReference type="Proteomes" id="UP000608513"/>
    </source>
</evidence>
<dbReference type="EMBL" id="JACORT010000005">
    <property type="protein sequence ID" value="MBC5783943.1"/>
    <property type="molecule type" value="Genomic_DNA"/>
</dbReference>
<protein>
    <recommendedName>
        <fullName evidence="4">DUF4760 domain-containing protein</fullName>
    </recommendedName>
</protein>
<evidence type="ECO:0000313" key="2">
    <source>
        <dbReference type="EMBL" id="MBC5783943.1"/>
    </source>
</evidence>
<feature type="transmembrane region" description="Helical" evidence="1">
    <location>
        <begin position="6"/>
        <end position="28"/>
    </location>
</feature>
<sequence length="165" mass="19913">MNWRDGWELASFIVTALGLPFAILFFAWEQRKERDNEEEEAYQLLSDAYNDFLKIVLLNPDLHLRTNDPLFNPTPEQKERMLVIFDMLISLFERAYLVAYKPRMGETEARRWNSWDDYMREWCRREDFHNALPLLLRGEDPEFQDYIRRIAEEERGALVIPTTNY</sequence>
<keyword evidence="1" id="KW-0812">Transmembrane</keyword>
<accession>A0A923SC76</accession>
<dbReference type="RefSeq" id="WP_187076693.1">
    <property type="nucleotide sequence ID" value="NZ_JACORT010000005.1"/>
</dbReference>
<comment type="caution">
    <text evidence="2">The sequence shown here is derived from an EMBL/GenBank/DDBJ whole genome shotgun (WGS) entry which is preliminary data.</text>
</comment>